<dbReference type="InterPro" id="IPR029016">
    <property type="entry name" value="GAF-like_dom_sf"/>
</dbReference>
<keyword evidence="7" id="KW-1185">Reference proteome</keyword>
<gene>
    <name evidence="6" type="ORF">FE633_39305</name>
</gene>
<evidence type="ECO:0000256" key="1">
    <source>
        <dbReference type="ARBA" id="ARBA00022679"/>
    </source>
</evidence>
<dbReference type="GO" id="GO:0016301">
    <property type="term" value="F:kinase activity"/>
    <property type="evidence" value="ECO:0007669"/>
    <property type="project" value="UniProtKB-KW"/>
</dbReference>
<dbReference type="InterPro" id="IPR003018">
    <property type="entry name" value="GAF"/>
</dbReference>
<dbReference type="Pfam" id="PF03861">
    <property type="entry name" value="ANTAR"/>
    <property type="match status" value="1"/>
</dbReference>
<evidence type="ECO:0000256" key="4">
    <source>
        <dbReference type="ARBA" id="ARBA00023163"/>
    </source>
</evidence>
<evidence type="ECO:0000256" key="3">
    <source>
        <dbReference type="ARBA" id="ARBA00023015"/>
    </source>
</evidence>
<dbReference type="PIRSF" id="PIRSF036625">
    <property type="entry name" value="GAF_ANTAR"/>
    <property type="match status" value="1"/>
</dbReference>
<comment type="caution">
    <text evidence="6">The sequence shown here is derived from an EMBL/GenBank/DDBJ whole genome shotgun (WGS) entry which is preliminary data.</text>
</comment>
<dbReference type="InterPro" id="IPR011006">
    <property type="entry name" value="CheY-like_superfamily"/>
</dbReference>
<evidence type="ECO:0000256" key="2">
    <source>
        <dbReference type="ARBA" id="ARBA00022777"/>
    </source>
</evidence>
<keyword evidence="3" id="KW-0805">Transcription regulation</keyword>
<dbReference type="Pfam" id="PF13185">
    <property type="entry name" value="GAF_2"/>
    <property type="match status" value="1"/>
</dbReference>
<dbReference type="AlphaFoldDB" id="A0A5R9FAU7"/>
<dbReference type="Proteomes" id="UP000305906">
    <property type="component" value="Unassembled WGS sequence"/>
</dbReference>
<dbReference type="Gene3D" id="1.10.10.10">
    <property type="entry name" value="Winged helix-like DNA-binding domain superfamily/Winged helix DNA-binding domain"/>
    <property type="match status" value="1"/>
</dbReference>
<dbReference type="GO" id="GO:0003723">
    <property type="term" value="F:RNA binding"/>
    <property type="evidence" value="ECO:0007669"/>
    <property type="project" value="InterPro"/>
</dbReference>
<dbReference type="SUPFAM" id="SSF52172">
    <property type="entry name" value="CheY-like"/>
    <property type="match status" value="1"/>
</dbReference>
<dbReference type="PROSITE" id="PS50921">
    <property type="entry name" value="ANTAR"/>
    <property type="match status" value="1"/>
</dbReference>
<keyword evidence="4" id="KW-0804">Transcription</keyword>
<dbReference type="Gene3D" id="3.30.450.40">
    <property type="match status" value="1"/>
</dbReference>
<dbReference type="InterPro" id="IPR005561">
    <property type="entry name" value="ANTAR"/>
</dbReference>
<protein>
    <submittedName>
        <fullName evidence="6">GAF and ANTAR domain-containing protein</fullName>
    </submittedName>
</protein>
<keyword evidence="2" id="KW-0418">Kinase</keyword>
<dbReference type="SUPFAM" id="SSF55781">
    <property type="entry name" value="GAF domain-like"/>
    <property type="match status" value="1"/>
</dbReference>
<name>A0A5R9FAU7_9ACTN</name>
<evidence type="ECO:0000313" key="6">
    <source>
        <dbReference type="EMBL" id="TLS40887.1"/>
    </source>
</evidence>
<dbReference type="InterPro" id="IPR036388">
    <property type="entry name" value="WH-like_DNA-bd_sf"/>
</dbReference>
<organism evidence="6 7">
    <name type="scientific">Streptomyces montanus</name>
    <dbReference type="NCBI Taxonomy" id="2580423"/>
    <lineage>
        <taxon>Bacteria</taxon>
        <taxon>Bacillati</taxon>
        <taxon>Actinomycetota</taxon>
        <taxon>Actinomycetes</taxon>
        <taxon>Kitasatosporales</taxon>
        <taxon>Streptomycetaceae</taxon>
        <taxon>Streptomyces</taxon>
    </lineage>
</organism>
<accession>A0A5R9FAU7</accession>
<dbReference type="SMART" id="SM00065">
    <property type="entry name" value="GAF"/>
    <property type="match status" value="1"/>
</dbReference>
<evidence type="ECO:0000259" key="5">
    <source>
        <dbReference type="PROSITE" id="PS50921"/>
    </source>
</evidence>
<keyword evidence="1" id="KW-0808">Transferase</keyword>
<dbReference type="RefSeq" id="WP_138049957.1">
    <property type="nucleotide sequence ID" value="NZ_VBZC01000067.1"/>
</dbReference>
<evidence type="ECO:0000313" key="7">
    <source>
        <dbReference type="Proteomes" id="UP000305906"/>
    </source>
</evidence>
<proteinExistence type="predicted"/>
<feature type="domain" description="ANTAR" evidence="5">
    <location>
        <begin position="163"/>
        <end position="224"/>
    </location>
</feature>
<dbReference type="InterPro" id="IPR012074">
    <property type="entry name" value="GAF_ANTAR"/>
</dbReference>
<sequence>MAHQASASPDATSLLLSTHTVEDFLRALADSALALYPAADGCGVTLERPNRPRTVVSAGISAPELDEAQYGQDDGPCLEALRTGEEVMVEDMLSEERWGPYPAYAVSRGTRSSLSLPIAARTRTAGALNLYAPKPAGLDDADLTGLRALASQATGAIALAQRMADTDEYVADLQRALRSRSIIDQAIGIVMGRQRCTAEEAFTTLRRASQHRNIKLRDLCAELITNISGKPPSGGRTLPPRP</sequence>
<dbReference type="EMBL" id="VBZC01000067">
    <property type="protein sequence ID" value="TLS40887.1"/>
    <property type="molecule type" value="Genomic_DNA"/>
</dbReference>
<dbReference type="SMART" id="SM01012">
    <property type="entry name" value="ANTAR"/>
    <property type="match status" value="1"/>
</dbReference>
<reference evidence="6 7" key="1">
    <citation type="submission" date="2019-05" db="EMBL/GenBank/DDBJ databases">
        <title>Streptomyces sp. NEAU-C151, a novel actinomycete isolated from soil.</title>
        <authorList>
            <person name="Han L."/>
            <person name="Jiang H."/>
        </authorList>
    </citation>
    <scope>NUCLEOTIDE SEQUENCE [LARGE SCALE GENOMIC DNA]</scope>
    <source>
        <strain evidence="6 7">NEAU-C151</strain>
    </source>
</reference>